<keyword evidence="3" id="KW-1185">Reference proteome</keyword>
<gene>
    <name evidence="2" type="ORF">AA309_12940</name>
</gene>
<evidence type="ECO:0000313" key="2">
    <source>
        <dbReference type="EMBL" id="KLK92607.1"/>
    </source>
</evidence>
<organism evidence="2 3">
    <name type="scientific">Microvirga vignae</name>
    <dbReference type="NCBI Taxonomy" id="1225564"/>
    <lineage>
        <taxon>Bacteria</taxon>
        <taxon>Pseudomonadati</taxon>
        <taxon>Pseudomonadota</taxon>
        <taxon>Alphaproteobacteria</taxon>
        <taxon>Hyphomicrobiales</taxon>
        <taxon>Methylobacteriaceae</taxon>
        <taxon>Microvirga</taxon>
    </lineage>
</organism>
<dbReference type="PATRIC" id="fig|1225564.3.peg.3424"/>
<dbReference type="STRING" id="1225564.AA309_12940"/>
<name>A0A0H1RJ18_9HYPH</name>
<sequence length="76" mass="7767">MSTSGAGSQIGEDPTSRKRQQAHVRGARIWVFLEVSMGAQGSRAMAEGSRPSAGDADASQAAGVSEVIAINVVIVP</sequence>
<feature type="region of interest" description="Disordered" evidence="1">
    <location>
        <begin position="1"/>
        <end position="22"/>
    </location>
</feature>
<dbReference type="EMBL" id="LCYG01000032">
    <property type="protein sequence ID" value="KLK92607.1"/>
    <property type="molecule type" value="Genomic_DNA"/>
</dbReference>
<proteinExistence type="predicted"/>
<comment type="caution">
    <text evidence="2">The sequence shown here is derived from an EMBL/GenBank/DDBJ whole genome shotgun (WGS) entry which is preliminary data.</text>
</comment>
<feature type="compositionally biased region" description="Low complexity" evidence="1">
    <location>
        <begin position="52"/>
        <end position="61"/>
    </location>
</feature>
<dbReference type="Proteomes" id="UP000035489">
    <property type="component" value="Unassembled WGS sequence"/>
</dbReference>
<protein>
    <submittedName>
        <fullName evidence="2">Uncharacterized protein</fullName>
    </submittedName>
</protein>
<feature type="region of interest" description="Disordered" evidence="1">
    <location>
        <begin position="41"/>
        <end position="61"/>
    </location>
</feature>
<reference evidence="2 3" key="1">
    <citation type="submission" date="2015-05" db="EMBL/GenBank/DDBJ databases">
        <title>Draft genome sequence of Microvirga vignae strain BR3299, a novel nitrogen fixing bacteria isolated from Brazil semi-aired region.</title>
        <authorList>
            <person name="Zilli J.E."/>
            <person name="Passos S.R."/>
            <person name="Leite J."/>
            <person name="Baldani J.I."/>
            <person name="Xavier G.R."/>
            <person name="Rumjaneck N.G."/>
            <person name="Simoes-Araujo J.L."/>
        </authorList>
    </citation>
    <scope>NUCLEOTIDE SEQUENCE [LARGE SCALE GENOMIC DNA]</scope>
    <source>
        <strain evidence="2 3">BR3299</strain>
    </source>
</reference>
<dbReference type="AlphaFoldDB" id="A0A0H1RJ18"/>
<accession>A0A0H1RJ18</accession>
<evidence type="ECO:0000313" key="3">
    <source>
        <dbReference type="Proteomes" id="UP000035489"/>
    </source>
</evidence>
<evidence type="ECO:0000256" key="1">
    <source>
        <dbReference type="SAM" id="MobiDB-lite"/>
    </source>
</evidence>